<evidence type="ECO:0000313" key="3">
    <source>
        <dbReference type="Proteomes" id="UP001469553"/>
    </source>
</evidence>
<feature type="region of interest" description="Disordered" evidence="1">
    <location>
        <begin position="79"/>
        <end position="121"/>
    </location>
</feature>
<proteinExistence type="predicted"/>
<keyword evidence="3" id="KW-1185">Reference proteome</keyword>
<protein>
    <submittedName>
        <fullName evidence="2">Uncharacterized protein</fullName>
    </submittedName>
</protein>
<reference evidence="2 3" key="1">
    <citation type="submission" date="2021-06" db="EMBL/GenBank/DDBJ databases">
        <authorList>
            <person name="Palmer J.M."/>
        </authorList>
    </citation>
    <scope>NUCLEOTIDE SEQUENCE [LARGE SCALE GENOMIC DNA]</scope>
    <source>
        <strain evidence="2 3">AS_MEX2019</strain>
        <tissue evidence="2">Muscle</tissue>
    </source>
</reference>
<dbReference type="Proteomes" id="UP001469553">
    <property type="component" value="Unassembled WGS sequence"/>
</dbReference>
<organism evidence="2 3">
    <name type="scientific">Ameca splendens</name>
    <dbReference type="NCBI Taxonomy" id="208324"/>
    <lineage>
        <taxon>Eukaryota</taxon>
        <taxon>Metazoa</taxon>
        <taxon>Chordata</taxon>
        <taxon>Craniata</taxon>
        <taxon>Vertebrata</taxon>
        <taxon>Euteleostomi</taxon>
        <taxon>Actinopterygii</taxon>
        <taxon>Neopterygii</taxon>
        <taxon>Teleostei</taxon>
        <taxon>Neoteleostei</taxon>
        <taxon>Acanthomorphata</taxon>
        <taxon>Ovalentaria</taxon>
        <taxon>Atherinomorphae</taxon>
        <taxon>Cyprinodontiformes</taxon>
        <taxon>Goodeidae</taxon>
        <taxon>Ameca</taxon>
    </lineage>
</organism>
<gene>
    <name evidence="2" type="ORF">AMECASPLE_008349</name>
</gene>
<accession>A0ABV0XNX3</accession>
<sequence>MWTSWWKGKCRATGGGRLINRDERQHREVTIPDHVLQFSAFLQTYSSEITSWEHLTIAHLPVHPSTPWAQLKHSCPRITQREWQHSKSHGSPPPELSLCGEDLPLPTSHHPPPTCQSRSLL</sequence>
<evidence type="ECO:0000256" key="1">
    <source>
        <dbReference type="SAM" id="MobiDB-lite"/>
    </source>
</evidence>
<dbReference type="EMBL" id="JAHRIP010009846">
    <property type="protein sequence ID" value="MEQ2283155.1"/>
    <property type="molecule type" value="Genomic_DNA"/>
</dbReference>
<evidence type="ECO:0000313" key="2">
    <source>
        <dbReference type="EMBL" id="MEQ2283155.1"/>
    </source>
</evidence>
<comment type="caution">
    <text evidence="2">The sequence shown here is derived from an EMBL/GenBank/DDBJ whole genome shotgun (WGS) entry which is preliminary data.</text>
</comment>
<name>A0ABV0XNX3_9TELE</name>